<keyword evidence="2" id="KW-1185">Reference proteome</keyword>
<dbReference type="AlphaFoldDB" id="A0A1C0ZUR3"/>
<accession>A0A1C0ZUR3</accession>
<comment type="caution">
    <text evidence="1">The sequence shown here is derived from an EMBL/GenBank/DDBJ whole genome shotgun (WGS) entry which is preliminary data.</text>
</comment>
<dbReference type="STRING" id="512399.A8709_28680"/>
<name>A0A1C0ZUR3_9BACL</name>
<dbReference type="Proteomes" id="UP000093309">
    <property type="component" value="Unassembled WGS sequence"/>
</dbReference>
<gene>
    <name evidence="1" type="ORF">A8709_28680</name>
</gene>
<evidence type="ECO:0000313" key="1">
    <source>
        <dbReference type="EMBL" id="OCT11845.1"/>
    </source>
</evidence>
<sequence length="63" mass="7340">MMHKTVINGSISLDVKQLVDNLHLPESEILDMFSFTFDNNVLTPEEASRFIQFLRSELDKRTQ</sequence>
<dbReference type="EMBL" id="LYPC01000027">
    <property type="protein sequence ID" value="OCT11845.1"/>
    <property type="molecule type" value="Genomic_DNA"/>
</dbReference>
<proteinExistence type="predicted"/>
<reference evidence="2" key="1">
    <citation type="submission" date="2016-05" db="EMBL/GenBank/DDBJ databases">
        <title>Paenibacillus oryzae. sp. nov., isolated from the rice root.</title>
        <authorList>
            <person name="Zhang J."/>
            <person name="Zhang X."/>
        </authorList>
    </citation>
    <scope>NUCLEOTIDE SEQUENCE [LARGE SCALE GENOMIC DNA]</scope>
    <source>
        <strain evidence="2">KCTC13222</strain>
    </source>
</reference>
<evidence type="ECO:0000313" key="2">
    <source>
        <dbReference type="Proteomes" id="UP000093309"/>
    </source>
</evidence>
<organism evidence="1 2">
    <name type="scientific">Paenibacillus pectinilyticus</name>
    <dbReference type="NCBI Taxonomy" id="512399"/>
    <lineage>
        <taxon>Bacteria</taxon>
        <taxon>Bacillati</taxon>
        <taxon>Bacillota</taxon>
        <taxon>Bacilli</taxon>
        <taxon>Bacillales</taxon>
        <taxon>Paenibacillaceae</taxon>
        <taxon>Paenibacillus</taxon>
    </lineage>
</organism>
<protein>
    <submittedName>
        <fullName evidence="1">Uncharacterized protein</fullName>
    </submittedName>
</protein>